<evidence type="ECO:0000256" key="1">
    <source>
        <dbReference type="ARBA" id="ARBA00022723"/>
    </source>
</evidence>
<feature type="compositionally biased region" description="Polar residues" evidence="6">
    <location>
        <begin position="604"/>
        <end position="626"/>
    </location>
</feature>
<keyword evidence="1" id="KW-0479">Metal-binding</keyword>
<protein>
    <recommendedName>
        <fullName evidence="7">PHD-type domain-containing protein</fullName>
    </recommendedName>
</protein>
<dbReference type="EMBL" id="JAGPXC010000004">
    <property type="protein sequence ID" value="KAH6654241.1"/>
    <property type="molecule type" value="Genomic_DNA"/>
</dbReference>
<evidence type="ECO:0000313" key="8">
    <source>
        <dbReference type="EMBL" id="KAH6654241.1"/>
    </source>
</evidence>
<dbReference type="GeneID" id="70138059"/>
<accession>A0A9P8ULF9</accession>
<dbReference type="GO" id="GO:0006325">
    <property type="term" value="P:chromatin organization"/>
    <property type="evidence" value="ECO:0007669"/>
    <property type="project" value="UniProtKB-KW"/>
</dbReference>
<feature type="region of interest" description="Disordered" evidence="6">
    <location>
        <begin position="402"/>
        <end position="709"/>
    </location>
</feature>
<feature type="compositionally biased region" description="Low complexity" evidence="6">
    <location>
        <begin position="471"/>
        <end position="485"/>
    </location>
</feature>
<dbReference type="PROSITE" id="PS01359">
    <property type="entry name" value="ZF_PHD_1"/>
    <property type="match status" value="1"/>
</dbReference>
<keyword evidence="9" id="KW-1185">Reference proteome</keyword>
<proteinExistence type="predicted"/>
<dbReference type="Proteomes" id="UP000758603">
    <property type="component" value="Unassembled WGS sequence"/>
</dbReference>
<dbReference type="PANTHER" id="PTHR46462:SF3">
    <property type="entry name" value="UPSET, ISOFORM A"/>
    <property type="match status" value="1"/>
</dbReference>
<dbReference type="GO" id="GO:0008270">
    <property type="term" value="F:zinc ion binding"/>
    <property type="evidence" value="ECO:0007669"/>
    <property type="project" value="UniProtKB-KW"/>
</dbReference>
<dbReference type="RefSeq" id="XP_045958511.1">
    <property type="nucleotide sequence ID" value="XM_046109168.1"/>
</dbReference>
<feature type="region of interest" description="Disordered" evidence="6">
    <location>
        <begin position="768"/>
        <end position="797"/>
    </location>
</feature>
<dbReference type="PANTHER" id="PTHR46462">
    <property type="entry name" value="UPSET, ISOFORM A"/>
    <property type="match status" value="1"/>
</dbReference>
<dbReference type="InterPro" id="IPR019786">
    <property type="entry name" value="Zinc_finger_PHD-type_CS"/>
</dbReference>
<keyword evidence="3" id="KW-0862">Zinc</keyword>
<reference evidence="8" key="1">
    <citation type="journal article" date="2021" name="Nat. Commun.">
        <title>Genetic determinants of endophytism in the Arabidopsis root mycobiome.</title>
        <authorList>
            <person name="Mesny F."/>
            <person name="Miyauchi S."/>
            <person name="Thiergart T."/>
            <person name="Pickel B."/>
            <person name="Atanasova L."/>
            <person name="Karlsson M."/>
            <person name="Huettel B."/>
            <person name="Barry K.W."/>
            <person name="Haridas S."/>
            <person name="Chen C."/>
            <person name="Bauer D."/>
            <person name="Andreopoulos W."/>
            <person name="Pangilinan J."/>
            <person name="LaButti K."/>
            <person name="Riley R."/>
            <person name="Lipzen A."/>
            <person name="Clum A."/>
            <person name="Drula E."/>
            <person name="Henrissat B."/>
            <person name="Kohler A."/>
            <person name="Grigoriev I.V."/>
            <person name="Martin F.M."/>
            <person name="Hacquard S."/>
        </authorList>
    </citation>
    <scope>NUCLEOTIDE SEQUENCE</scope>
    <source>
        <strain evidence="8">MPI-SDFR-AT-0073</strain>
    </source>
</reference>
<dbReference type="GO" id="GO:0034967">
    <property type="term" value="C:Set3 complex"/>
    <property type="evidence" value="ECO:0007669"/>
    <property type="project" value="TreeGrafter"/>
</dbReference>
<dbReference type="InterPro" id="IPR011011">
    <property type="entry name" value="Znf_FYVE_PHD"/>
</dbReference>
<feature type="compositionally biased region" description="Polar residues" evidence="6">
    <location>
        <begin position="486"/>
        <end position="506"/>
    </location>
</feature>
<evidence type="ECO:0000256" key="5">
    <source>
        <dbReference type="PROSITE-ProRule" id="PRU00146"/>
    </source>
</evidence>
<dbReference type="AlphaFoldDB" id="A0A9P8ULF9"/>
<evidence type="ECO:0000313" key="9">
    <source>
        <dbReference type="Proteomes" id="UP000758603"/>
    </source>
</evidence>
<dbReference type="GO" id="GO:0070210">
    <property type="term" value="C:Rpd3L-Expanded complex"/>
    <property type="evidence" value="ECO:0007669"/>
    <property type="project" value="TreeGrafter"/>
</dbReference>
<dbReference type="Pfam" id="PF20826">
    <property type="entry name" value="PHD_5"/>
    <property type="match status" value="1"/>
</dbReference>
<feature type="region of interest" description="Disordered" evidence="6">
    <location>
        <begin position="326"/>
        <end position="347"/>
    </location>
</feature>
<evidence type="ECO:0000256" key="2">
    <source>
        <dbReference type="ARBA" id="ARBA00022771"/>
    </source>
</evidence>
<keyword evidence="4" id="KW-0156">Chromatin regulator</keyword>
<feature type="region of interest" description="Disordered" evidence="6">
    <location>
        <begin position="138"/>
        <end position="208"/>
    </location>
</feature>
<dbReference type="OrthoDB" id="419183at2759"/>
<feature type="compositionally biased region" description="Polar residues" evidence="6">
    <location>
        <begin position="775"/>
        <end position="784"/>
    </location>
</feature>
<sequence>MPSGYSMLDTTVMKRPGWILRRRELDCSSSLTDLEQRGLGIPNTRPPTPGQTPTSLVFPSPVFETPRNSSFPGFSAGTPRFADEYSVFNTTPGNLAASQGPFADISVPSPCQSSTGHKRSLFAGDIAAQIATHVNHFSPSPNLPLPPVDPSRRLPSSPGPLAAAFSQEERTPSFGSQDRSIKKVRQSLEEAEAQQTLTPPPTSHKGGRKLAPKLQMNTMQNEDYPPGFVLSTPQQAGMPNFVTTPTDMFGYPLSAPATAPVFLDTHNFWDNDTSMNGMEYDFSAASAAMFQAQGHRPMSSLDWGRTNEMFQETGLMPQLPIQTQESNMSMRRDRPLAPKPTPSAPPVLESNHQDTSMFGTSYVAPLDNTFGIMNQGGGVDPGLLFSRPPSSKAEPVTFTQATQPPSVVQPGPVLIAPKPSRPSEIRRGSSVKETSAGKRLDRTAASSPIKSIGRPGLSRSFSDNKGRRAVPRALPALAPAARPVVQQTSSKRPVSQGSRNGRTSPLKNHHRLPSLGSIPEAVTPKMKTSVKFTIDSHGRARAETTTVTLSDDEDPTPRPIRGRKEARPASRGWSSSADDESSEDDDEIVIPSRNHSFALPDPNKPTSSISLQSLRRSFSEQTSSSLGIYDNEPPLSGGDADSEAETEVQAPQGSRGDATSELRKVVQDRQKRALSSSGRHLPRPRSSASTISPSSVSEASIPTPSSRGGSIRCVCRRIEGPRHGDGFMIQCESCENWLHGKCANISRDDVPSVYICAFCGDTPNAHGLRRHTEKSSNGPSSKSHASPLAHKSLKSFR</sequence>
<evidence type="ECO:0000256" key="6">
    <source>
        <dbReference type="SAM" id="MobiDB-lite"/>
    </source>
</evidence>
<dbReference type="InterPro" id="IPR001965">
    <property type="entry name" value="Znf_PHD"/>
</dbReference>
<feature type="compositionally biased region" description="Acidic residues" evidence="6">
    <location>
        <begin position="577"/>
        <end position="588"/>
    </location>
</feature>
<dbReference type="InterPro" id="IPR019787">
    <property type="entry name" value="Znf_PHD-finger"/>
</dbReference>
<comment type="caution">
    <text evidence="8">The sequence shown here is derived from an EMBL/GenBank/DDBJ whole genome shotgun (WGS) entry which is preliminary data.</text>
</comment>
<evidence type="ECO:0000259" key="7">
    <source>
        <dbReference type="PROSITE" id="PS50016"/>
    </source>
</evidence>
<evidence type="ECO:0000256" key="4">
    <source>
        <dbReference type="ARBA" id="ARBA00022853"/>
    </source>
</evidence>
<dbReference type="PROSITE" id="PS50016">
    <property type="entry name" value="ZF_PHD_2"/>
    <property type="match status" value="1"/>
</dbReference>
<feature type="domain" description="PHD-type" evidence="7">
    <location>
        <begin position="710"/>
        <end position="762"/>
    </location>
</feature>
<dbReference type="SMART" id="SM00249">
    <property type="entry name" value="PHD"/>
    <property type="match status" value="1"/>
</dbReference>
<feature type="compositionally biased region" description="Low complexity" evidence="6">
    <location>
        <begin position="684"/>
        <end position="703"/>
    </location>
</feature>
<keyword evidence="2 5" id="KW-0863">Zinc-finger</keyword>
<dbReference type="Gene3D" id="3.30.40.10">
    <property type="entry name" value="Zinc/RING finger domain, C3HC4 (zinc finger)"/>
    <property type="match status" value="1"/>
</dbReference>
<dbReference type="SUPFAM" id="SSF57903">
    <property type="entry name" value="FYVE/PHD zinc finger"/>
    <property type="match status" value="1"/>
</dbReference>
<dbReference type="InterPro" id="IPR013083">
    <property type="entry name" value="Znf_RING/FYVE/PHD"/>
</dbReference>
<dbReference type="GO" id="GO:0006355">
    <property type="term" value="P:regulation of DNA-templated transcription"/>
    <property type="evidence" value="ECO:0007669"/>
    <property type="project" value="TreeGrafter"/>
</dbReference>
<organism evidence="8 9">
    <name type="scientific">Truncatella angustata</name>
    <dbReference type="NCBI Taxonomy" id="152316"/>
    <lineage>
        <taxon>Eukaryota</taxon>
        <taxon>Fungi</taxon>
        <taxon>Dikarya</taxon>
        <taxon>Ascomycota</taxon>
        <taxon>Pezizomycotina</taxon>
        <taxon>Sordariomycetes</taxon>
        <taxon>Xylariomycetidae</taxon>
        <taxon>Amphisphaeriales</taxon>
        <taxon>Sporocadaceae</taxon>
        <taxon>Truncatella</taxon>
    </lineage>
</organism>
<gene>
    <name evidence="8" type="ORF">BKA67DRAFT_691291</name>
</gene>
<name>A0A9P8ULF9_9PEZI</name>
<feature type="compositionally biased region" description="Basic and acidic residues" evidence="6">
    <location>
        <begin position="658"/>
        <end position="671"/>
    </location>
</feature>
<evidence type="ECO:0000256" key="3">
    <source>
        <dbReference type="ARBA" id="ARBA00022833"/>
    </source>
</evidence>